<proteinExistence type="predicted"/>
<keyword evidence="1" id="KW-0472">Membrane</keyword>
<dbReference type="RefSeq" id="WP_165564718.1">
    <property type="nucleotide sequence ID" value="NZ_CP045857.1"/>
</dbReference>
<dbReference type="EMBL" id="CP045857">
    <property type="protein sequence ID" value="QIJ03883.1"/>
    <property type="molecule type" value="Genomic_DNA"/>
</dbReference>
<reference evidence="2 3" key="1">
    <citation type="submission" date="2019-11" db="EMBL/GenBank/DDBJ databases">
        <title>Complete Genome Sequence of Shewanella chilikensis Strain DC57, Isolated from Corroded Seal Rings at a floating production facility in Australia.</title>
        <authorList>
            <person name="Salgar-Chaparro S.J."/>
            <person name="Castillo-Villamizar G.A."/>
            <person name="Poehlein A."/>
            <person name="Daniel R."/>
            <person name="Machuca L."/>
        </authorList>
    </citation>
    <scope>NUCLEOTIDE SEQUENCE [LARGE SCALE GENOMIC DNA]</scope>
    <source>
        <strain evidence="2 3">DC57</strain>
    </source>
</reference>
<feature type="transmembrane region" description="Helical" evidence="1">
    <location>
        <begin position="74"/>
        <end position="93"/>
    </location>
</feature>
<dbReference type="InterPro" id="IPR007359">
    <property type="entry name" value="SigmaE_reg_RseC_MucC"/>
</dbReference>
<dbReference type="Pfam" id="PF04246">
    <property type="entry name" value="RseC_MucC"/>
    <property type="match status" value="1"/>
</dbReference>
<accession>A0A6G7LQ01</accession>
<evidence type="ECO:0000313" key="3">
    <source>
        <dbReference type="Proteomes" id="UP000502117"/>
    </source>
</evidence>
<protein>
    <submittedName>
        <fullName evidence="2">Fis family transcriptional regulator</fullName>
    </submittedName>
</protein>
<sequence length="159" mass="16852">MMEQVAKVVGTDSDGWVKVQVELKSACNHCSSSESCGTSAVAKAFGSRLQEFSLPSTETYPEGTLLRLGLPESVVLKAALLVYMLPLAGLFLGGLLGRFIASLAGFSTDGGAIFMAIIFALLAWQLGKSQARRIENRAQPVILTNLGQAMEAASESKCH</sequence>
<evidence type="ECO:0000256" key="1">
    <source>
        <dbReference type="SAM" id="Phobius"/>
    </source>
</evidence>
<keyword evidence="1" id="KW-0812">Transmembrane</keyword>
<dbReference type="PANTHER" id="PTHR35867">
    <property type="entry name" value="PROTEIN RSEC"/>
    <property type="match status" value="1"/>
</dbReference>
<dbReference type="PANTHER" id="PTHR35867:SF1">
    <property type="entry name" value="PROTEIN RSEC"/>
    <property type="match status" value="1"/>
</dbReference>
<dbReference type="AlphaFoldDB" id="A0A6G7LQ01"/>
<dbReference type="KEGG" id="schk:GII14_06625"/>
<dbReference type="InterPro" id="IPR026268">
    <property type="entry name" value="RseC"/>
</dbReference>
<feature type="transmembrane region" description="Helical" evidence="1">
    <location>
        <begin position="99"/>
        <end position="124"/>
    </location>
</feature>
<gene>
    <name evidence="2" type="ORF">GII14_06625</name>
</gene>
<dbReference type="PIRSF" id="PIRSF004923">
    <property type="entry name" value="RseC"/>
    <property type="match status" value="1"/>
</dbReference>
<name>A0A6G7LQ01_9GAMM</name>
<keyword evidence="1" id="KW-1133">Transmembrane helix</keyword>
<organism evidence="2 3">
    <name type="scientific">Shewanella chilikensis</name>
    <dbReference type="NCBI Taxonomy" id="558541"/>
    <lineage>
        <taxon>Bacteria</taxon>
        <taxon>Pseudomonadati</taxon>
        <taxon>Pseudomonadota</taxon>
        <taxon>Gammaproteobacteria</taxon>
        <taxon>Alteromonadales</taxon>
        <taxon>Shewanellaceae</taxon>
        <taxon>Shewanella</taxon>
    </lineage>
</organism>
<dbReference type="Proteomes" id="UP000502117">
    <property type="component" value="Chromosome"/>
</dbReference>
<evidence type="ECO:0000313" key="2">
    <source>
        <dbReference type="EMBL" id="QIJ03883.1"/>
    </source>
</evidence>